<keyword evidence="3 6" id="KW-0520">NAD</keyword>
<evidence type="ECO:0000256" key="2">
    <source>
        <dbReference type="ARBA" id="ARBA00023002"/>
    </source>
</evidence>
<feature type="binding site" evidence="6">
    <location>
        <position position="66"/>
    </location>
    <ligand>
        <name>substrate</name>
    </ligand>
</feature>
<dbReference type="Pfam" id="PF02812">
    <property type="entry name" value="ELFV_dehydrog_N"/>
    <property type="match status" value="1"/>
</dbReference>
<dbReference type="InterPro" id="IPR033922">
    <property type="entry name" value="NAD_bind_Glu_DH"/>
</dbReference>
<dbReference type="InterPro" id="IPR036291">
    <property type="entry name" value="NAD(P)-bd_dom_sf"/>
</dbReference>
<dbReference type="SMART" id="SM00839">
    <property type="entry name" value="ELFV_dehydrog"/>
    <property type="match status" value="1"/>
</dbReference>
<feature type="binding site" evidence="6">
    <location>
        <position position="345"/>
    </location>
    <ligand>
        <name>substrate</name>
    </ligand>
</feature>
<evidence type="ECO:0000256" key="5">
    <source>
        <dbReference type="PIRSR" id="PIRSR000185-1"/>
    </source>
</evidence>
<dbReference type="PRINTS" id="PR00082">
    <property type="entry name" value="GLFDHDRGNASE"/>
</dbReference>
<dbReference type="PIRSF" id="PIRSF000185">
    <property type="entry name" value="Glu_DH"/>
    <property type="match status" value="1"/>
</dbReference>
<dbReference type="SUPFAM" id="SSF51735">
    <property type="entry name" value="NAD(P)-binding Rossmann-fold domains"/>
    <property type="match status" value="1"/>
</dbReference>
<dbReference type="Gene3D" id="3.40.50.720">
    <property type="entry name" value="NAD(P)-binding Rossmann-like Domain"/>
    <property type="match status" value="1"/>
</dbReference>
<dbReference type="OrthoDB" id="9803297at2"/>
<keyword evidence="11" id="KW-1185">Reference proteome</keyword>
<dbReference type="InterPro" id="IPR006097">
    <property type="entry name" value="Glu/Leu/Phe/Val/Trp_DH_dimer"/>
</dbReference>
<proteinExistence type="inferred from homology"/>
<comment type="similarity">
    <text evidence="1 4 8">Belongs to the Glu/Leu/Phe/Val dehydrogenases family.</text>
</comment>
<dbReference type="Pfam" id="PF00208">
    <property type="entry name" value="ELFV_dehydrog"/>
    <property type="match status" value="1"/>
</dbReference>
<dbReference type="InterPro" id="IPR006096">
    <property type="entry name" value="Glu/Leu/Phe/Val/Trp_DH_C"/>
</dbReference>
<dbReference type="KEGG" id="llh:I41_35090"/>
<dbReference type="InterPro" id="IPR006095">
    <property type="entry name" value="Glu/Leu/Phe/Val/Trp_DH"/>
</dbReference>
<dbReference type="InterPro" id="IPR033524">
    <property type="entry name" value="Glu/Leu/Phe/Val_DH_AS"/>
</dbReference>
<name>A0A517U112_9BACT</name>
<dbReference type="CDD" id="cd01076">
    <property type="entry name" value="NAD_bind_1_Glu_DH"/>
    <property type="match status" value="1"/>
</dbReference>
<keyword evidence="2 4" id="KW-0560">Oxidoreductase</keyword>
<dbReference type="GO" id="GO:0006538">
    <property type="term" value="P:L-glutamate catabolic process"/>
    <property type="evidence" value="ECO:0007669"/>
    <property type="project" value="TreeGrafter"/>
</dbReference>
<feature type="binding site" evidence="6">
    <location>
        <position position="90"/>
    </location>
    <ligand>
        <name>substrate</name>
    </ligand>
</feature>
<evidence type="ECO:0000259" key="9">
    <source>
        <dbReference type="SMART" id="SM00839"/>
    </source>
</evidence>
<evidence type="ECO:0000256" key="1">
    <source>
        <dbReference type="ARBA" id="ARBA00006382"/>
    </source>
</evidence>
<evidence type="ECO:0000256" key="8">
    <source>
        <dbReference type="RuleBase" id="RU004417"/>
    </source>
</evidence>
<feature type="active site" description="Proton donor" evidence="5">
    <location>
        <position position="102"/>
    </location>
</feature>
<reference evidence="10 11" key="1">
    <citation type="submission" date="2019-02" db="EMBL/GenBank/DDBJ databases">
        <title>Deep-cultivation of Planctomycetes and their phenomic and genomic characterization uncovers novel biology.</title>
        <authorList>
            <person name="Wiegand S."/>
            <person name="Jogler M."/>
            <person name="Boedeker C."/>
            <person name="Pinto D."/>
            <person name="Vollmers J."/>
            <person name="Rivas-Marin E."/>
            <person name="Kohn T."/>
            <person name="Peeters S.H."/>
            <person name="Heuer A."/>
            <person name="Rast P."/>
            <person name="Oberbeckmann S."/>
            <person name="Bunk B."/>
            <person name="Jeske O."/>
            <person name="Meyerdierks A."/>
            <person name="Storesund J.E."/>
            <person name="Kallscheuer N."/>
            <person name="Luecker S."/>
            <person name="Lage O.M."/>
            <person name="Pohl T."/>
            <person name="Merkel B.J."/>
            <person name="Hornburger P."/>
            <person name="Mueller R.-W."/>
            <person name="Bruemmer F."/>
            <person name="Labrenz M."/>
            <person name="Spormann A.M."/>
            <person name="Op den Camp H."/>
            <person name="Overmann J."/>
            <person name="Amann R."/>
            <person name="Jetten M.S.M."/>
            <person name="Mascher T."/>
            <person name="Medema M.H."/>
            <person name="Devos D.P."/>
            <person name="Kaster A.-K."/>
            <person name="Ovreas L."/>
            <person name="Rohde M."/>
            <person name="Galperin M.Y."/>
            <person name="Jogler C."/>
        </authorList>
    </citation>
    <scope>NUCLEOTIDE SEQUENCE [LARGE SCALE GENOMIC DNA]</scope>
    <source>
        <strain evidence="10 11">I41</strain>
    </source>
</reference>
<feature type="binding site" evidence="6">
    <location>
        <position position="216"/>
    </location>
    <ligand>
        <name>NAD(+)</name>
        <dbReference type="ChEBI" id="CHEBI:57540"/>
    </ligand>
</feature>
<protein>
    <recommendedName>
        <fullName evidence="4">Glutamate dehydrogenase</fullName>
    </recommendedName>
</protein>
<dbReference type="InterPro" id="IPR046346">
    <property type="entry name" value="Aminoacid_DH-like_N_sf"/>
</dbReference>
<dbReference type="SUPFAM" id="SSF53223">
    <property type="entry name" value="Aminoacid dehydrogenase-like, N-terminal domain"/>
    <property type="match status" value="1"/>
</dbReference>
<dbReference type="Gene3D" id="3.40.50.10860">
    <property type="entry name" value="Leucine Dehydrogenase, chain A, domain 1"/>
    <property type="match status" value="1"/>
</dbReference>
<feature type="domain" description="Glutamate/phenylalanine/leucine/valine/L-tryptophan dehydrogenase C-terminal" evidence="9">
    <location>
        <begin position="178"/>
        <end position="409"/>
    </location>
</feature>
<evidence type="ECO:0000256" key="3">
    <source>
        <dbReference type="ARBA" id="ARBA00023027"/>
    </source>
</evidence>
<dbReference type="PANTHER" id="PTHR11606:SF24">
    <property type="entry name" value="NAD-SPECIFIC GLUTAMATE DEHYDROGENASE"/>
    <property type="match status" value="1"/>
</dbReference>
<dbReference type="EMBL" id="CP036339">
    <property type="protein sequence ID" value="QDT74314.1"/>
    <property type="molecule type" value="Genomic_DNA"/>
</dbReference>
<dbReference type="RefSeq" id="WP_145434077.1">
    <property type="nucleotide sequence ID" value="NZ_CP036339.1"/>
</dbReference>
<accession>A0A517U112</accession>
<dbReference type="PROSITE" id="PS00074">
    <property type="entry name" value="GLFV_DEHYDROGENASE"/>
    <property type="match status" value="1"/>
</dbReference>
<dbReference type="Proteomes" id="UP000317909">
    <property type="component" value="Chromosome"/>
</dbReference>
<dbReference type="AlphaFoldDB" id="A0A517U112"/>
<dbReference type="InterPro" id="IPR014362">
    <property type="entry name" value="Glu_DH"/>
</dbReference>
<evidence type="ECO:0000256" key="7">
    <source>
        <dbReference type="PIRSR" id="PIRSR000185-3"/>
    </source>
</evidence>
<dbReference type="FunFam" id="3.40.50.10860:FF:000003">
    <property type="entry name" value="Glutamate dehydrogenase"/>
    <property type="match status" value="1"/>
</dbReference>
<evidence type="ECO:0000313" key="10">
    <source>
        <dbReference type="EMBL" id="QDT74314.1"/>
    </source>
</evidence>
<organism evidence="10 11">
    <name type="scientific">Lacipirellula limnantheis</name>
    <dbReference type="NCBI Taxonomy" id="2528024"/>
    <lineage>
        <taxon>Bacteria</taxon>
        <taxon>Pseudomonadati</taxon>
        <taxon>Planctomycetota</taxon>
        <taxon>Planctomycetia</taxon>
        <taxon>Pirellulales</taxon>
        <taxon>Lacipirellulaceae</taxon>
        <taxon>Lacipirellula</taxon>
    </lineage>
</organism>
<evidence type="ECO:0000256" key="6">
    <source>
        <dbReference type="PIRSR" id="PIRSR000185-2"/>
    </source>
</evidence>
<dbReference type="GO" id="GO:0000166">
    <property type="term" value="F:nucleotide binding"/>
    <property type="evidence" value="ECO:0007669"/>
    <property type="project" value="UniProtKB-KW"/>
</dbReference>
<evidence type="ECO:0000313" key="11">
    <source>
        <dbReference type="Proteomes" id="UP000317909"/>
    </source>
</evidence>
<feature type="binding site" evidence="6">
    <location>
        <position position="185"/>
    </location>
    <ligand>
        <name>NAD(+)</name>
        <dbReference type="ChEBI" id="CHEBI:57540"/>
    </ligand>
</feature>
<feature type="site" description="Important for catalysis" evidence="7">
    <location>
        <position position="142"/>
    </location>
</feature>
<dbReference type="PANTHER" id="PTHR11606">
    <property type="entry name" value="GLUTAMATE DEHYDROGENASE"/>
    <property type="match status" value="1"/>
</dbReference>
<sequence>MKSSEAAQFYFSRAADQLGVNESMRRRLMIPRREIQVQVSFETDKGEVATYVGYRVQHNNARGPMKGGFRYHPQVDLDEIRSLAALMTVKTAVVNIPYGGAKGGIAVDPRTLSLTEKERITRKFIDQIHDVIGPDIDIPAPDMGTDSQTMAWIMSQYNKYHGFNPGVVTGKPVEYYGIPGREEATGRGVGILTLKVLGRLGRKPQQTRVAIQGFGNVGSHAAKYLADAECKVVAISDVSGAYYRADGLDVLSAIRHVNQNNNSLAGFKEAEKLPGDQLLELDVDVLIPAALGGVIHEANVDRVKAPIIIEAANEPVRPEADEILANKGTLLLPDILANAGGVTVSYFEWAQNRQFYHWNLDRVRQELERVMSQAFETVWDLSRARKVSLRTAAFMVGIERVAKATALIGVA</sequence>
<evidence type="ECO:0000256" key="4">
    <source>
        <dbReference type="PIRNR" id="PIRNR000185"/>
    </source>
</evidence>
<dbReference type="GO" id="GO:0004352">
    <property type="term" value="F:glutamate dehydrogenase (NAD+) activity"/>
    <property type="evidence" value="ECO:0007669"/>
    <property type="project" value="TreeGrafter"/>
</dbReference>
<keyword evidence="6" id="KW-0547">Nucleotide-binding</keyword>
<gene>
    <name evidence="10" type="primary">gdhA</name>
    <name evidence="10" type="ORF">I41_35090</name>
</gene>